<organism evidence="1">
    <name type="scientific">Culex pipiens</name>
    <name type="common">House mosquito</name>
    <dbReference type="NCBI Taxonomy" id="7175"/>
    <lineage>
        <taxon>Eukaryota</taxon>
        <taxon>Metazoa</taxon>
        <taxon>Ecdysozoa</taxon>
        <taxon>Arthropoda</taxon>
        <taxon>Hexapoda</taxon>
        <taxon>Insecta</taxon>
        <taxon>Pterygota</taxon>
        <taxon>Neoptera</taxon>
        <taxon>Endopterygota</taxon>
        <taxon>Diptera</taxon>
        <taxon>Nematocera</taxon>
        <taxon>Culicoidea</taxon>
        <taxon>Culicidae</taxon>
        <taxon>Culicinae</taxon>
        <taxon>Culicini</taxon>
        <taxon>Culex</taxon>
        <taxon>Culex</taxon>
    </lineage>
</organism>
<sequence length="100" mass="10502">MRRGRRRNRLRPATSGDRAVAGAGVRVCDSVWTAAAVQSVVFEQVSELDGSNRADGVDGPSADGWTDQIKATPSLINRSIASEAVDENHYDSAAEAGSTG</sequence>
<name>A0A8D8C4F1_CULPI</name>
<proteinExistence type="predicted"/>
<dbReference type="EMBL" id="HBUE01105307">
    <property type="protein sequence ID" value="CAG6486830.1"/>
    <property type="molecule type" value="Transcribed_RNA"/>
</dbReference>
<accession>A0A8D8C4F1</accession>
<reference evidence="1" key="1">
    <citation type="submission" date="2021-05" db="EMBL/GenBank/DDBJ databases">
        <authorList>
            <person name="Alioto T."/>
            <person name="Alioto T."/>
            <person name="Gomez Garrido J."/>
        </authorList>
    </citation>
    <scope>NUCLEOTIDE SEQUENCE</scope>
</reference>
<dbReference type="AlphaFoldDB" id="A0A8D8C4F1"/>
<evidence type="ECO:0000313" key="1">
    <source>
        <dbReference type="EMBL" id="CAG6486830.1"/>
    </source>
</evidence>
<protein>
    <submittedName>
        <fullName evidence="1">(northern house mosquito) hypothetical protein</fullName>
    </submittedName>
</protein>